<dbReference type="Proteomes" id="UP000696280">
    <property type="component" value="Unassembled WGS sequence"/>
</dbReference>
<protein>
    <submittedName>
        <fullName evidence="1">Uncharacterized protein</fullName>
    </submittedName>
</protein>
<organism evidence="1 2">
    <name type="scientific">Hymenoscyphus fraxineus</name>
    <dbReference type="NCBI Taxonomy" id="746836"/>
    <lineage>
        <taxon>Eukaryota</taxon>
        <taxon>Fungi</taxon>
        <taxon>Dikarya</taxon>
        <taxon>Ascomycota</taxon>
        <taxon>Pezizomycotina</taxon>
        <taxon>Leotiomycetes</taxon>
        <taxon>Helotiales</taxon>
        <taxon>Helotiaceae</taxon>
        <taxon>Hymenoscyphus</taxon>
    </lineage>
</organism>
<evidence type="ECO:0000313" key="2">
    <source>
        <dbReference type="Proteomes" id="UP000696280"/>
    </source>
</evidence>
<comment type="caution">
    <text evidence="1">The sequence shown here is derived from an EMBL/GenBank/DDBJ whole genome shotgun (WGS) entry which is preliminary data.</text>
</comment>
<sequence length="324" mass="35139">MANQPFCRPEAAVAVRRCNGKLLNDSVEIAISLAIFSAIRIAGWRGGHPATGHSQTLVSSSPPLFSLGIYVNVEQLISPYRPYAWLSRYLRHFGSFIANRSDAGAQKASLSLLVLHMAFDTGRTAQRLLKCSTAPGCLAGQVARCQVMATLRWPVEGKIKRSTQHRHFPTRPPRPSLPVVIRVAAEERLPGSLPYSYEASVTERYGWIQWMGGWEDWRGLMVVVDPTRSATGTVRKLVKPEKVVMQIATSGLASGDLRAVSTPSPASYQPNGAVLKGHGAGAGAGVGASESSRAVGKEISRFDVVSIPRMVYTVVYVVIEEEDV</sequence>
<accession>A0A9N9PYY5</accession>
<name>A0A9N9PYY5_9HELO</name>
<evidence type="ECO:0000313" key="1">
    <source>
        <dbReference type="EMBL" id="CAG8960860.1"/>
    </source>
</evidence>
<keyword evidence="2" id="KW-1185">Reference proteome</keyword>
<gene>
    <name evidence="1" type="ORF">HYFRA_00002397</name>
</gene>
<reference evidence="1" key="1">
    <citation type="submission" date="2021-07" db="EMBL/GenBank/DDBJ databases">
        <authorList>
            <person name="Durling M."/>
        </authorList>
    </citation>
    <scope>NUCLEOTIDE SEQUENCE</scope>
</reference>
<proteinExistence type="predicted"/>
<dbReference type="AlphaFoldDB" id="A0A9N9PYY5"/>
<dbReference type="EMBL" id="CAJVRL010000103">
    <property type="protein sequence ID" value="CAG8960860.1"/>
    <property type="molecule type" value="Genomic_DNA"/>
</dbReference>